<reference evidence="1 2" key="1">
    <citation type="submission" date="2020-03" db="EMBL/GenBank/DDBJ databases">
        <title>Draft genome sequence of environmentally isolated violet-colored cultures.</title>
        <authorList>
            <person name="Wilson H.S."/>
        </authorList>
    </citation>
    <scope>NUCLEOTIDE SEQUENCE [LARGE SCALE GENOMIC DNA]</scope>
    <source>
        <strain evidence="1 2">HSC-16F04</strain>
    </source>
</reference>
<name>A0ABX0KQH2_9NEIS</name>
<proteinExistence type="predicted"/>
<dbReference type="EMBL" id="JAAOLX010000001">
    <property type="protein sequence ID" value="NHQ84510.1"/>
    <property type="molecule type" value="Genomic_DNA"/>
</dbReference>
<protein>
    <submittedName>
        <fullName evidence="1">Uncharacterized protein</fullName>
    </submittedName>
</protein>
<dbReference type="Proteomes" id="UP000712570">
    <property type="component" value="Unassembled WGS sequence"/>
</dbReference>
<comment type="caution">
    <text evidence="1">The sequence shown here is derived from an EMBL/GenBank/DDBJ whole genome shotgun (WGS) entry which is preliminary data.</text>
</comment>
<dbReference type="RefSeq" id="WP_166820555.1">
    <property type="nucleotide sequence ID" value="NZ_JAAOLX010000001.1"/>
</dbReference>
<keyword evidence="2" id="KW-1185">Reference proteome</keyword>
<accession>A0ABX0KQH2</accession>
<organism evidence="1 2">
    <name type="scientific">Iodobacter violaceini</name>
    <dbReference type="NCBI Taxonomy" id="3044271"/>
    <lineage>
        <taxon>Bacteria</taxon>
        <taxon>Pseudomonadati</taxon>
        <taxon>Pseudomonadota</taxon>
        <taxon>Betaproteobacteria</taxon>
        <taxon>Neisseriales</taxon>
        <taxon>Chitinibacteraceae</taxon>
        <taxon>Iodobacter</taxon>
    </lineage>
</organism>
<gene>
    <name evidence="1" type="ORF">HA050_00040</name>
</gene>
<evidence type="ECO:0000313" key="1">
    <source>
        <dbReference type="EMBL" id="NHQ84510.1"/>
    </source>
</evidence>
<sequence>MLIVTEKEGVVGWPSMGCKKRERLDVRAMSGKGRVPYLHRDASILNLGFDSLCECFVVFTGCEIWLSNIPECIRKDKKYLFIIISHVFV</sequence>
<evidence type="ECO:0000313" key="2">
    <source>
        <dbReference type="Proteomes" id="UP000712570"/>
    </source>
</evidence>